<feature type="region of interest" description="Disordered" evidence="1">
    <location>
        <begin position="172"/>
        <end position="205"/>
    </location>
</feature>
<feature type="region of interest" description="Disordered" evidence="1">
    <location>
        <begin position="217"/>
        <end position="283"/>
    </location>
</feature>
<reference evidence="2" key="1">
    <citation type="submission" date="2023-07" db="EMBL/GenBank/DDBJ databases">
        <title>A chromosome-level genome assembly of Lolium multiflorum.</title>
        <authorList>
            <person name="Chen Y."/>
            <person name="Copetti D."/>
            <person name="Kolliker R."/>
            <person name="Studer B."/>
        </authorList>
    </citation>
    <scope>NUCLEOTIDE SEQUENCE</scope>
    <source>
        <strain evidence="2">02402/16</strain>
        <tissue evidence="2">Leaf</tissue>
    </source>
</reference>
<dbReference type="PANTHER" id="PTHR10775">
    <property type="entry name" value="OS08G0208400 PROTEIN"/>
    <property type="match status" value="1"/>
</dbReference>
<evidence type="ECO:0000313" key="3">
    <source>
        <dbReference type="Proteomes" id="UP001231189"/>
    </source>
</evidence>
<evidence type="ECO:0000313" key="2">
    <source>
        <dbReference type="EMBL" id="KAK1653298.1"/>
    </source>
</evidence>
<feature type="compositionally biased region" description="Basic and acidic residues" evidence="1">
    <location>
        <begin position="217"/>
        <end position="237"/>
    </location>
</feature>
<dbReference type="InterPro" id="IPR004242">
    <property type="entry name" value="Transposase_21"/>
</dbReference>
<feature type="region of interest" description="Disordered" evidence="1">
    <location>
        <begin position="62"/>
        <end position="82"/>
    </location>
</feature>
<dbReference type="Pfam" id="PF02992">
    <property type="entry name" value="Transposase_21"/>
    <property type="match status" value="1"/>
</dbReference>
<sequence>MVTDYPGYAYVSAQVGHGFNGCVKCMDETPHLQLPRDPGSSKTVYPGARRWLRLDHPWRKRGDLFNGKDEPDGPPRPRSGAEIDDLLKNWKECPAPGKKRPKPEPLLGVWKARSVFHDLEYWKVLHMPHSLDVMHITKNVTESLLGTLCNSEKSKDGPKARYDLKHFGIMKDFQAPDTDDNDDDDDDQTEGYEEGSSIARGGEEKLDMELAMELDMKTSHGRAREEPEACAREHDEVQAGARPGLTGRHAGAPGPRPGPTGRHAGSARRRPDPHLVPTGHVPKSSKEIFSELDETFAQGPIFARSFRTEDLTKWAEAARVAGRAPGRADLSPGPVWPPALTLRLLKASVAKPPVPRATIRKTFRDAAAANPISGDSGDRLRHPAGEGIHLPEDSTPPWSPPE</sequence>
<keyword evidence="3" id="KW-1185">Reference proteome</keyword>
<organism evidence="2 3">
    <name type="scientific">Lolium multiflorum</name>
    <name type="common">Italian ryegrass</name>
    <name type="synonym">Lolium perenne subsp. multiflorum</name>
    <dbReference type="NCBI Taxonomy" id="4521"/>
    <lineage>
        <taxon>Eukaryota</taxon>
        <taxon>Viridiplantae</taxon>
        <taxon>Streptophyta</taxon>
        <taxon>Embryophyta</taxon>
        <taxon>Tracheophyta</taxon>
        <taxon>Spermatophyta</taxon>
        <taxon>Magnoliopsida</taxon>
        <taxon>Liliopsida</taxon>
        <taxon>Poales</taxon>
        <taxon>Poaceae</taxon>
        <taxon>BOP clade</taxon>
        <taxon>Pooideae</taxon>
        <taxon>Poodae</taxon>
        <taxon>Poeae</taxon>
        <taxon>Poeae Chloroplast Group 2 (Poeae type)</taxon>
        <taxon>Loliodinae</taxon>
        <taxon>Loliinae</taxon>
        <taxon>Lolium</taxon>
    </lineage>
</organism>
<dbReference type="PANTHER" id="PTHR10775:SF185">
    <property type="entry name" value="OS08G0208400 PROTEIN"/>
    <property type="match status" value="1"/>
</dbReference>
<accession>A0AAD8WEJ8</accession>
<proteinExistence type="predicted"/>
<dbReference type="AlphaFoldDB" id="A0AAD8WEJ8"/>
<feature type="compositionally biased region" description="Low complexity" evidence="1">
    <location>
        <begin position="246"/>
        <end position="264"/>
    </location>
</feature>
<evidence type="ECO:0000256" key="1">
    <source>
        <dbReference type="SAM" id="MobiDB-lite"/>
    </source>
</evidence>
<name>A0AAD8WEJ8_LOLMU</name>
<protein>
    <submittedName>
        <fullName evidence="2">Uncharacterized protein</fullName>
    </submittedName>
</protein>
<gene>
    <name evidence="2" type="ORF">QYE76_071103</name>
</gene>
<dbReference type="Proteomes" id="UP001231189">
    <property type="component" value="Unassembled WGS sequence"/>
</dbReference>
<feature type="compositionally biased region" description="Basic and acidic residues" evidence="1">
    <location>
        <begin position="376"/>
        <end position="392"/>
    </location>
</feature>
<dbReference type="EMBL" id="JAUUTY010000004">
    <property type="protein sequence ID" value="KAK1653298.1"/>
    <property type="molecule type" value="Genomic_DNA"/>
</dbReference>
<feature type="compositionally biased region" description="Acidic residues" evidence="1">
    <location>
        <begin position="177"/>
        <end position="193"/>
    </location>
</feature>
<comment type="caution">
    <text evidence="2">The sequence shown here is derived from an EMBL/GenBank/DDBJ whole genome shotgun (WGS) entry which is preliminary data.</text>
</comment>
<feature type="region of interest" description="Disordered" evidence="1">
    <location>
        <begin position="361"/>
        <end position="402"/>
    </location>
</feature>